<dbReference type="GeneID" id="25906989"/>
<keyword evidence="2" id="KW-1185">Reference proteome</keyword>
<dbReference type="EMBL" id="KQ242060">
    <property type="protein sequence ID" value="KNC81174.1"/>
    <property type="molecule type" value="Genomic_DNA"/>
</dbReference>
<gene>
    <name evidence="1" type="ORF">SARC_06485</name>
</gene>
<organism evidence="1 2">
    <name type="scientific">Sphaeroforma arctica JP610</name>
    <dbReference type="NCBI Taxonomy" id="667725"/>
    <lineage>
        <taxon>Eukaryota</taxon>
        <taxon>Ichthyosporea</taxon>
        <taxon>Ichthyophonida</taxon>
        <taxon>Sphaeroforma</taxon>
    </lineage>
</organism>
<protein>
    <submittedName>
        <fullName evidence="1">Uncharacterized protein</fullName>
    </submittedName>
</protein>
<reference evidence="1 2" key="1">
    <citation type="submission" date="2011-02" db="EMBL/GenBank/DDBJ databases">
        <title>The Genome Sequence of Sphaeroforma arctica JP610.</title>
        <authorList>
            <consortium name="The Broad Institute Genome Sequencing Platform"/>
            <person name="Russ C."/>
            <person name="Cuomo C."/>
            <person name="Young S.K."/>
            <person name="Zeng Q."/>
            <person name="Gargeya S."/>
            <person name="Alvarado L."/>
            <person name="Berlin A."/>
            <person name="Chapman S.B."/>
            <person name="Chen Z."/>
            <person name="Freedman E."/>
            <person name="Gellesch M."/>
            <person name="Goldberg J."/>
            <person name="Griggs A."/>
            <person name="Gujja S."/>
            <person name="Heilman E."/>
            <person name="Heiman D."/>
            <person name="Howarth C."/>
            <person name="Mehta T."/>
            <person name="Neiman D."/>
            <person name="Pearson M."/>
            <person name="Roberts A."/>
            <person name="Saif S."/>
            <person name="Shea T."/>
            <person name="Shenoy N."/>
            <person name="Sisk P."/>
            <person name="Stolte C."/>
            <person name="Sykes S."/>
            <person name="White J."/>
            <person name="Yandava C."/>
            <person name="Burger G."/>
            <person name="Gray M.W."/>
            <person name="Holland P.W.H."/>
            <person name="King N."/>
            <person name="Lang F.B.F."/>
            <person name="Roger A.J."/>
            <person name="Ruiz-Trillo I."/>
            <person name="Haas B."/>
            <person name="Nusbaum C."/>
            <person name="Birren B."/>
        </authorList>
    </citation>
    <scope>NUCLEOTIDE SEQUENCE [LARGE SCALE GENOMIC DNA]</scope>
    <source>
        <strain evidence="1 2">JP610</strain>
    </source>
</reference>
<dbReference type="RefSeq" id="XP_014155076.1">
    <property type="nucleotide sequence ID" value="XM_014299601.1"/>
</dbReference>
<dbReference type="Proteomes" id="UP000054560">
    <property type="component" value="Unassembled WGS sequence"/>
</dbReference>
<sequence>MINDFINRSETGEKYSGEIEYENMQRLPRLEGCSPSSGRRHFNDLVNHNENGAKYSMGETDERMCRLPRLPRRRSAFVVDTNVFDSESDECCNWS</sequence>
<name>A0A0L0FX13_9EUKA</name>
<evidence type="ECO:0000313" key="2">
    <source>
        <dbReference type="Proteomes" id="UP000054560"/>
    </source>
</evidence>
<proteinExistence type="predicted"/>
<accession>A0A0L0FX13</accession>
<dbReference type="AlphaFoldDB" id="A0A0L0FX13"/>
<evidence type="ECO:0000313" key="1">
    <source>
        <dbReference type="EMBL" id="KNC81174.1"/>
    </source>
</evidence>